<dbReference type="Pfam" id="PF04306">
    <property type="entry name" value="DUF456"/>
    <property type="match status" value="1"/>
</dbReference>
<keyword evidence="3" id="KW-1185">Reference proteome</keyword>
<feature type="transmembrane region" description="Helical" evidence="1">
    <location>
        <begin position="131"/>
        <end position="158"/>
    </location>
</feature>
<dbReference type="PANTHER" id="PTHR39165:SF1">
    <property type="entry name" value="DUF456 DOMAIN-CONTAINING PROTEIN"/>
    <property type="match status" value="1"/>
</dbReference>
<sequence length="159" mass="17734">MDILIWLIIVSFFLLSFVGLFYPVIPGILMIWLGFASYHFFMDSLGFWSWGSLLVLTVLIFAADFVANMYFVERRGGSKWGGRMAIAGLIIGAFVVPPFGIILVPFALVVITEYLVTKDITSALKIGTGTVFAFLSSTFAKFVIQVVIIVIFILDVWLM</sequence>
<dbReference type="RefSeq" id="WP_122900334.1">
    <property type="nucleotide sequence ID" value="NZ_RHIB01000003.1"/>
</dbReference>
<name>A0A3M7TMA8_9BACI</name>
<dbReference type="Proteomes" id="UP000278746">
    <property type="component" value="Unassembled WGS sequence"/>
</dbReference>
<dbReference type="EMBL" id="RHIB01000003">
    <property type="protein sequence ID" value="RNA66665.1"/>
    <property type="molecule type" value="Genomic_DNA"/>
</dbReference>
<dbReference type="OrthoDB" id="9808460at2"/>
<evidence type="ECO:0000313" key="3">
    <source>
        <dbReference type="Proteomes" id="UP000278746"/>
    </source>
</evidence>
<feature type="transmembrane region" description="Helical" evidence="1">
    <location>
        <begin position="7"/>
        <end position="35"/>
    </location>
</feature>
<evidence type="ECO:0000313" key="2">
    <source>
        <dbReference type="EMBL" id="RNA66665.1"/>
    </source>
</evidence>
<keyword evidence="1" id="KW-0812">Transmembrane</keyword>
<keyword evidence="1" id="KW-0472">Membrane</keyword>
<feature type="transmembrane region" description="Helical" evidence="1">
    <location>
        <begin position="84"/>
        <end position="111"/>
    </location>
</feature>
<accession>A0A3M7TMA8</accession>
<protein>
    <submittedName>
        <fullName evidence="2">DUF456 family protein</fullName>
    </submittedName>
</protein>
<dbReference type="PANTHER" id="PTHR39165">
    <property type="entry name" value="IG HYPOTHETICAL 17883"/>
    <property type="match status" value="1"/>
</dbReference>
<dbReference type="InterPro" id="IPR007403">
    <property type="entry name" value="DUF456"/>
</dbReference>
<keyword evidence="1" id="KW-1133">Transmembrane helix</keyword>
<dbReference type="AlphaFoldDB" id="A0A3M7TMA8"/>
<feature type="transmembrane region" description="Helical" evidence="1">
    <location>
        <begin position="47"/>
        <end position="72"/>
    </location>
</feature>
<organism evidence="2 3">
    <name type="scientific">Alteribacter keqinensis</name>
    <dbReference type="NCBI Taxonomy" id="2483800"/>
    <lineage>
        <taxon>Bacteria</taxon>
        <taxon>Bacillati</taxon>
        <taxon>Bacillota</taxon>
        <taxon>Bacilli</taxon>
        <taxon>Bacillales</taxon>
        <taxon>Bacillaceae</taxon>
        <taxon>Alteribacter</taxon>
    </lineage>
</organism>
<gene>
    <name evidence="2" type="ORF">EBO34_15725</name>
</gene>
<proteinExistence type="predicted"/>
<reference evidence="2 3" key="1">
    <citation type="submission" date="2018-10" db="EMBL/GenBank/DDBJ databases">
        <title>Bacillus Keqinensis sp. nov., a moderately halophilic bacterium isolated from a saline-alkaline lake.</title>
        <authorList>
            <person name="Wang H."/>
        </authorList>
    </citation>
    <scope>NUCLEOTIDE SEQUENCE [LARGE SCALE GENOMIC DNA]</scope>
    <source>
        <strain evidence="2 3">KQ-3</strain>
    </source>
</reference>
<comment type="caution">
    <text evidence="2">The sequence shown here is derived from an EMBL/GenBank/DDBJ whole genome shotgun (WGS) entry which is preliminary data.</text>
</comment>
<evidence type="ECO:0000256" key="1">
    <source>
        <dbReference type="SAM" id="Phobius"/>
    </source>
</evidence>